<evidence type="ECO:0000313" key="2">
    <source>
        <dbReference type="Proteomes" id="UP000327044"/>
    </source>
</evidence>
<protein>
    <submittedName>
        <fullName evidence="1">Uncharacterized protein</fullName>
    </submittedName>
</protein>
<dbReference type="Proteomes" id="UP000327044">
    <property type="component" value="Unassembled WGS sequence"/>
</dbReference>
<keyword evidence="2" id="KW-1185">Reference proteome</keyword>
<comment type="caution">
    <text evidence="1">The sequence shown here is derived from an EMBL/GenBank/DDBJ whole genome shotgun (WGS) entry which is preliminary data.</text>
</comment>
<proteinExistence type="predicted"/>
<name>A0A5N4B3D5_PHOPY</name>
<dbReference type="EMBL" id="VVIM01000001">
    <property type="protein sequence ID" value="KAB0804074.1"/>
    <property type="molecule type" value="Genomic_DNA"/>
</dbReference>
<evidence type="ECO:0000313" key="1">
    <source>
        <dbReference type="EMBL" id="KAB0804074.1"/>
    </source>
</evidence>
<reference evidence="1 2" key="1">
    <citation type="journal article" date="2018" name="Elife">
        <title>Firefly genomes illuminate parallel origins of bioluminescence in beetles.</title>
        <authorList>
            <person name="Fallon T.R."/>
            <person name="Lower S.E."/>
            <person name="Chang C.H."/>
            <person name="Bessho-Uehara M."/>
            <person name="Martin G.J."/>
            <person name="Bewick A.J."/>
            <person name="Behringer M."/>
            <person name="Debat H.J."/>
            <person name="Wong I."/>
            <person name="Day J.C."/>
            <person name="Suvorov A."/>
            <person name="Silva C.J."/>
            <person name="Stanger-Hall K.F."/>
            <person name="Hall D.W."/>
            <person name="Schmitz R.J."/>
            <person name="Nelson D.R."/>
            <person name="Lewis S.M."/>
            <person name="Shigenobu S."/>
            <person name="Bybee S.M."/>
            <person name="Larracuente A.M."/>
            <person name="Oba Y."/>
            <person name="Weng J.K."/>
        </authorList>
    </citation>
    <scope>NUCLEOTIDE SEQUENCE [LARGE SCALE GENOMIC DNA]</scope>
    <source>
        <strain evidence="1">1611_PpyrPB1</strain>
        <tissue evidence="1">Whole body</tissue>
    </source>
</reference>
<dbReference type="InParanoid" id="A0A5N4B3D5"/>
<accession>A0A5N4B3D5</accession>
<sequence length="129" mass="15381">MPNVVVLRHALNFDLLHNFETDFRLPIRRRSLSGRVERTRFRRKGQTAFLHLRKGIINAERPNYDYARDNSDSPSMRTDIRKTWTRLSLEQYCKSNAELRRTVFLHLRKGIINAESRLFFDSRSILTCN</sequence>
<dbReference type="AlphaFoldDB" id="A0A5N4B3D5"/>
<organism evidence="1 2">
    <name type="scientific">Photinus pyralis</name>
    <name type="common">Common eastern firefly</name>
    <name type="synonym">Lampyris pyralis</name>
    <dbReference type="NCBI Taxonomy" id="7054"/>
    <lineage>
        <taxon>Eukaryota</taxon>
        <taxon>Metazoa</taxon>
        <taxon>Ecdysozoa</taxon>
        <taxon>Arthropoda</taxon>
        <taxon>Hexapoda</taxon>
        <taxon>Insecta</taxon>
        <taxon>Pterygota</taxon>
        <taxon>Neoptera</taxon>
        <taxon>Endopterygota</taxon>
        <taxon>Coleoptera</taxon>
        <taxon>Polyphaga</taxon>
        <taxon>Elateriformia</taxon>
        <taxon>Elateroidea</taxon>
        <taxon>Lampyridae</taxon>
        <taxon>Lampyrinae</taxon>
        <taxon>Photinus</taxon>
    </lineage>
</organism>
<gene>
    <name evidence="1" type="ORF">PPYR_01044</name>
</gene>